<sequence length="50" mass="6078">MIFPFITFIEHAVIMRHCYNFKINLLGKRQFPKTHIIVFITIILSKMKRK</sequence>
<proteinExistence type="predicted"/>
<protein>
    <submittedName>
        <fullName evidence="1">CLUMA_CG012222, isoform A</fullName>
    </submittedName>
</protein>
<name>A0A1J1IJY4_9DIPT</name>
<dbReference type="EMBL" id="CVRI01000048">
    <property type="protein sequence ID" value="CRK98761.1"/>
    <property type="molecule type" value="Genomic_DNA"/>
</dbReference>
<accession>A0A1J1IJY4</accession>
<evidence type="ECO:0000313" key="2">
    <source>
        <dbReference type="Proteomes" id="UP000183832"/>
    </source>
</evidence>
<dbReference type="Proteomes" id="UP000183832">
    <property type="component" value="Unassembled WGS sequence"/>
</dbReference>
<evidence type="ECO:0000313" key="1">
    <source>
        <dbReference type="EMBL" id="CRK98761.1"/>
    </source>
</evidence>
<organism evidence="1 2">
    <name type="scientific">Clunio marinus</name>
    <dbReference type="NCBI Taxonomy" id="568069"/>
    <lineage>
        <taxon>Eukaryota</taxon>
        <taxon>Metazoa</taxon>
        <taxon>Ecdysozoa</taxon>
        <taxon>Arthropoda</taxon>
        <taxon>Hexapoda</taxon>
        <taxon>Insecta</taxon>
        <taxon>Pterygota</taxon>
        <taxon>Neoptera</taxon>
        <taxon>Endopterygota</taxon>
        <taxon>Diptera</taxon>
        <taxon>Nematocera</taxon>
        <taxon>Chironomoidea</taxon>
        <taxon>Chironomidae</taxon>
        <taxon>Clunio</taxon>
    </lineage>
</organism>
<keyword evidence="2" id="KW-1185">Reference proteome</keyword>
<dbReference type="AlphaFoldDB" id="A0A1J1IJY4"/>
<reference evidence="1 2" key="1">
    <citation type="submission" date="2015-04" db="EMBL/GenBank/DDBJ databases">
        <authorList>
            <person name="Syromyatnikov M.Y."/>
            <person name="Popov V.N."/>
        </authorList>
    </citation>
    <scope>NUCLEOTIDE SEQUENCE [LARGE SCALE GENOMIC DNA]</scope>
</reference>
<gene>
    <name evidence="1" type="ORF">CLUMA_CG012222</name>
</gene>